<comment type="subcellular location">
    <subcellularLocation>
        <location evidence="8">Cell membrane</location>
        <topology evidence="8">Single-pass membrane protein</topology>
    </subcellularLocation>
    <text evidence="8">Colocalized with FtsZ to the nascent septal site.</text>
</comment>
<reference evidence="9 10" key="1">
    <citation type="journal article" date="2023" name="Antonie Van Leeuwenhoek">
        <title>Unveiling the genomic potential of a novel thermostable glycoside hydrolases producing Neobacillus sedimentimangrovi UE25.</title>
        <authorList>
            <person name="Ejaz U."/>
            <person name="Saleem F."/>
            <person name="Rashid R."/>
            <person name="Hasan K.A."/>
            <person name="Syed M.N."/>
            <person name="Sohail M."/>
        </authorList>
    </citation>
    <scope>NUCLEOTIDE SEQUENCE [LARGE SCALE GENOMIC DNA]</scope>
    <source>
        <strain evidence="9 10">UE25</strain>
    </source>
</reference>
<evidence type="ECO:0000256" key="1">
    <source>
        <dbReference type="ARBA" id="ARBA00022618"/>
    </source>
</evidence>
<keyword evidence="2 8" id="KW-0812">Transmembrane</keyword>
<sequence length="559" mass="65815">MIYIIGLFILLFALFVIGYFIKKKYFKEMDRLEAWKIDLFSRPIPDEMSKVKQLNMTGQTEELFEKWRNQWDDVVTVKLPDLEEMLFDAEEYIDKYKFKKAKEAQRKIANKLQETETQINKILEELHELIGSEEKNRLEIDGLKELYREAKKTLLTHRHSFGQSEKALEVELDTVSQKFHEYEEKTEQGNYLEAREVVLFIQSKLTTIKKHMDLIPQFLIECQSLIPNQLTEVLEGYKEMLEQGYYLEHIHVETEIKHLEEKLTEILLLIEKSDIDQAEEGIMEVKQRIDILFDLLEKEVHAKHFVMKNEKMAEDLLFSAERENKKLFMEVRDIQESYQITDDDLETLKSLEKELVTIYKRYEILMEKVKQNNIAQSIIGEELNEIKAQLDLIREGQQSFAMKLQALRKDELEARDKIAELTKKMSEAIRLVKKSNVPGLPEDYKYLLEDTKESIQNVKYQLEEKPLNVSALNQYLEIAVLTVDKLVQTTNELIENVVLAERAIQYGNRYRSQYPTVAKGLAEAENAFRRYEYQEAIEQAAAALESIDPEVLKKIKTTV</sequence>
<dbReference type="Pfam" id="PF06160">
    <property type="entry name" value="EzrA"/>
    <property type="match status" value="1"/>
</dbReference>
<proteinExistence type="inferred from homology"/>
<feature type="topological domain" description="Cytoplasmic" evidence="8">
    <location>
        <begin position="22"/>
        <end position="559"/>
    </location>
</feature>
<evidence type="ECO:0000256" key="6">
    <source>
        <dbReference type="ARBA" id="ARBA00023210"/>
    </source>
</evidence>
<keyword evidence="5 8" id="KW-0472">Membrane</keyword>
<accession>A0ABS8QJE5</accession>
<keyword evidence="6 8" id="KW-0717">Septation</keyword>
<keyword evidence="3 8" id="KW-1133">Transmembrane helix</keyword>
<comment type="function">
    <text evidence="8">Negative regulator of FtsZ ring formation; modulates the frequency and position of FtsZ ring formation. Inhibits FtsZ ring formation at polar sites. Interacts either with FtsZ or with one of its binding partners to promote depolymerization.</text>
</comment>
<comment type="caution">
    <text evidence="9">The sequence shown here is derived from an EMBL/GenBank/DDBJ whole genome shotgun (WGS) entry which is preliminary data.</text>
</comment>
<feature type="topological domain" description="Extracellular" evidence="8">
    <location>
        <begin position="1"/>
        <end position="2"/>
    </location>
</feature>
<dbReference type="Proteomes" id="UP001162836">
    <property type="component" value="Unassembled WGS sequence"/>
</dbReference>
<evidence type="ECO:0000313" key="10">
    <source>
        <dbReference type="Proteomes" id="UP001162836"/>
    </source>
</evidence>
<keyword evidence="1 8" id="KW-0132">Cell division</keyword>
<organism evidence="9 10">
    <name type="scientific">Neobacillus sedimentimangrovi</name>
    <dbReference type="NCBI Taxonomy" id="2699460"/>
    <lineage>
        <taxon>Bacteria</taxon>
        <taxon>Bacillati</taxon>
        <taxon>Bacillota</taxon>
        <taxon>Bacilli</taxon>
        <taxon>Bacillales</taxon>
        <taxon>Bacillaceae</taxon>
        <taxon>Neobacillus</taxon>
    </lineage>
</organism>
<dbReference type="HAMAP" id="MF_00728">
    <property type="entry name" value="EzrA"/>
    <property type="match status" value="1"/>
</dbReference>
<evidence type="ECO:0000313" key="9">
    <source>
        <dbReference type="EMBL" id="MCD4839368.1"/>
    </source>
</evidence>
<name>A0ABS8QJE5_9BACI</name>
<keyword evidence="4 8" id="KW-0175">Coiled coil</keyword>
<dbReference type="NCBIfam" id="NF003413">
    <property type="entry name" value="PRK04778.1-7"/>
    <property type="match status" value="1"/>
</dbReference>
<gene>
    <name evidence="8 9" type="primary">ezrA</name>
    <name evidence="9" type="ORF">LRS37_10840</name>
</gene>
<dbReference type="RefSeq" id="WP_163183941.1">
    <property type="nucleotide sequence ID" value="NZ_JAAFZF010000035.1"/>
</dbReference>
<keyword evidence="7 8" id="KW-0131">Cell cycle</keyword>
<feature type="coiled-coil region" evidence="8">
    <location>
        <begin position="98"/>
        <end position="132"/>
    </location>
</feature>
<keyword evidence="10" id="KW-1185">Reference proteome</keyword>
<dbReference type="InterPro" id="IPR010379">
    <property type="entry name" value="EzrA"/>
</dbReference>
<evidence type="ECO:0000256" key="8">
    <source>
        <dbReference type="HAMAP-Rule" id="MF_00728"/>
    </source>
</evidence>
<evidence type="ECO:0000256" key="4">
    <source>
        <dbReference type="ARBA" id="ARBA00023054"/>
    </source>
</evidence>
<evidence type="ECO:0000256" key="7">
    <source>
        <dbReference type="ARBA" id="ARBA00023306"/>
    </source>
</evidence>
<protein>
    <recommendedName>
        <fullName evidence="8">Septation ring formation regulator EzrA</fullName>
    </recommendedName>
</protein>
<keyword evidence="8" id="KW-1003">Cell membrane</keyword>
<comment type="similarity">
    <text evidence="8">Belongs to the EzrA family.</text>
</comment>
<evidence type="ECO:0000256" key="2">
    <source>
        <dbReference type="ARBA" id="ARBA00022692"/>
    </source>
</evidence>
<evidence type="ECO:0000256" key="5">
    <source>
        <dbReference type="ARBA" id="ARBA00023136"/>
    </source>
</evidence>
<dbReference type="EMBL" id="JAJODE010000029">
    <property type="protein sequence ID" value="MCD4839368.1"/>
    <property type="molecule type" value="Genomic_DNA"/>
</dbReference>
<evidence type="ECO:0000256" key="3">
    <source>
        <dbReference type="ARBA" id="ARBA00022989"/>
    </source>
</evidence>